<keyword evidence="3" id="KW-1185">Reference proteome</keyword>
<dbReference type="OrthoDB" id="2583188at2759"/>
<evidence type="ECO:0000313" key="3">
    <source>
        <dbReference type="Proteomes" id="UP000799302"/>
    </source>
</evidence>
<evidence type="ECO:0000313" key="2">
    <source>
        <dbReference type="EMBL" id="KAF2666812.1"/>
    </source>
</evidence>
<name>A0A6A6U3U1_9PEZI</name>
<dbReference type="EMBL" id="MU004238">
    <property type="protein sequence ID" value="KAF2666812.1"/>
    <property type="molecule type" value="Genomic_DNA"/>
</dbReference>
<feature type="chain" id="PRO_5025567144" evidence="1">
    <location>
        <begin position="20"/>
        <end position="382"/>
    </location>
</feature>
<proteinExistence type="predicted"/>
<accession>A0A6A6U3U1</accession>
<reference evidence="2" key="1">
    <citation type="journal article" date="2020" name="Stud. Mycol.">
        <title>101 Dothideomycetes genomes: a test case for predicting lifestyles and emergence of pathogens.</title>
        <authorList>
            <person name="Haridas S."/>
            <person name="Albert R."/>
            <person name="Binder M."/>
            <person name="Bloem J."/>
            <person name="Labutti K."/>
            <person name="Salamov A."/>
            <person name="Andreopoulos B."/>
            <person name="Baker S."/>
            <person name="Barry K."/>
            <person name="Bills G."/>
            <person name="Bluhm B."/>
            <person name="Cannon C."/>
            <person name="Castanera R."/>
            <person name="Culley D."/>
            <person name="Daum C."/>
            <person name="Ezra D."/>
            <person name="Gonzalez J."/>
            <person name="Henrissat B."/>
            <person name="Kuo A."/>
            <person name="Liang C."/>
            <person name="Lipzen A."/>
            <person name="Lutzoni F."/>
            <person name="Magnuson J."/>
            <person name="Mondo S."/>
            <person name="Nolan M."/>
            <person name="Ohm R."/>
            <person name="Pangilinan J."/>
            <person name="Park H.-J."/>
            <person name="Ramirez L."/>
            <person name="Alfaro M."/>
            <person name="Sun H."/>
            <person name="Tritt A."/>
            <person name="Yoshinaga Y."/>
            <person name="Zwiers L.-H."/>
            <person name="Turgeon B."/>
            <person name="Goodwin S."/>
            <person name="Spatafora J."/>
            <person name="Crous P."/>
            <person name="Grigoriev I."/>
        </authorList>
    </citation>
    <scope>NUCLEOTIDE SEQUENCE</scope>
    <source>
        <strain evidence="2">CBS 115976</strain>
    </source>
</reference>
<evidence type="ECO:0000256" key="1">
    <source>
        <dbReference type="SAM" id="SignalP"/>
    </source>
</evidence>
<organism evidence="2 3">
    <name type="scientific">Microthyrium microscopicum</name>
    <dbReference type="NCBI Taxonomy" id="703497"/>
    <lineage>
        <taxon>Eukaryota</taxon>
        <taxon>Fungi</taxon>
        <taxon>Dikarya</taxon>
        <taxon>Ascomycota</taxon>
        <taxon>Pezizomycotina</taxon>
        <taxon>Dothideomycetes</taxon>
        <taxon>Dothideomycetes incertae sedis</taxon>
        <taxon>Microthyriales</taxon>
        <taxon>Microthyriaceae</taxon>
        <taxon>Microthyrium</taxon>
    </lineage>
</organism>
<sequence>MNMFSSVMVAILGVSPAIASVLSSRAVPNNTLPSGTNPIKVSSAQFLGNLTADNSCSHRDLGFSGPINGVWYHIFGDTIWCDTGVTDPNLDPGYGPDGVPGGFVPFVRDSISQSTSNPLKVHDLHLNDNTPVPHQNQFVPYDKSFGEAVDTGFGGTSLCETNATAGEAAFFYLVAPNGAPSKGAGVARISTAFGTPTVEARFGSQGYWWDAKTSPRYGDQAAYRDTQGDYIYAWGGAPLSATGEATRYVYQTRVLATQAFDLTKYQYWYGRATGWKTTPLTTFNEETAVMAGAGQGQVVYSNYYKTYLFVHTDLFHVLIRTAPKPEGPWSADVIAWTPTKFYSAGYIYAGVAHPYLDTSGKTLTVSYTNNPNVNDVVKITFA</sequence>
<protein>
    <submittedName>
        <fullName evidence="2">Uncharacterized protein</fullName>
    </submittedName>
</protein>
<dbReference type="Proteomes" id="UP000799302">
    <property type="component" value="Unassembled WGS sequence"/>
</dbReference>
<dbReference type="AlphaFoldDB" id="A0A6A6U3U1"/>
<gene>
    <name evidence="2" type="ORF">BT63DRAFT_404016</name>
</gene>
<keyword evidence="1" id="KW-0732">Signal</keyword>
<feature type="signal peptide" evidence="1">
    <location>
        <begin position="1"/>
        <end position="19"/>
    </location>
</feature>